<evidence type="ECO:0000256" key="7">
    <source>
        <dbReference type="RuleBase" id="RU363032"/>
    </source>
</evidence>
<evidence type="ECO:0000313" key="9">
    <source>
        <dbReference type="EMBL" id="RYC29235.1"/>
    </source>
</evidence>
<accession>A0A4Q2U3D3</accession>
<feature type="transmembrane region" description="Helical" evidence="7">
    <location>
        <begin position="185"/>
        <end position="210"/>
    </location>
</feature>
<dbReference type="Gene3D" id="1.10.3720.10">
    <property type="entry name" value="MetI-like"/>
    <property type="match status" value="1"/>
</dbReference>
<dbReference type="Proteomes" id="UP000290759">
    <property type="component" value="Unassembled WGS sequence"/>
</dbReference>
<evidence type="ECO:0000256" key="5">
    <source>
        <dbReference type="ARBA" id="ARBA00022989"/>
    </source>
</evidence>
<dbReference type="OrthoDB" id="9815445at2"/>
<reference evidence="9 10" key="1">
    <citation type="submission" date="2018-12" db="EMBL/GenBank/DDBJ databases">
        <authorList>
            <person name="Grouzdev D.S."/>
            <person name="Krutkina M.S."/>
        </authorList>
    </citation>
    <scope>NUCLEOTIDE SEQUENCE [LARGE SCALE GENOMIC DNA]</scope>
    <source>
        <strain evidence="9 10">RmlP026</strain>
    </source>
</reference>
<name>A0A4Q2U3D3_9HYPH</name>
<comment type="similarity">
    <text evidence="7">Belongs to the binding-protein-dependent transport system permease family.</text>
</comment>
<feature type="domain" description="ABC transmembrane type-1" evidence="8">
    <location>
        <begin position="73"/>
        <end position="263"/>
    </location>
</feature>
<reference evidence="9 10" key="2">
    <citation type="submission" date="2019-02" db="EMBL/GenBank/DDBJ databases">
        <title>'Lichenibacterium ramalinii' gen. nov. sp. nov., 'Lichenibacterium minor' gen. nov. sp. nov.</title>
        <authorList>
            <person name="Pankratov T."/>
        </authorList>
    </citation>
    <scope>NUCLEOTIDE SEQUENCE [LARGE SCALE GENOMIC DNA]</scope>
    <source>
        <strain evidence="9 10">RmlP026</strain>
    </source>
</reference>
<evidence type="ECO:0000256" key="3">
    <source>
        <dbReference type="ARBA" id="ARBA00022475"/>
    </source>
</evidence>
<keyword evidence="6 7" id="KW-0472">Membrane</keyword>
<dbReference type="InterPro" id="IPR050901">
    <property type="entry name" value="BP-dep_ABC_trans_perm"/>
</dbReference>
<dbReference type="PANTHER" id="PTHR32243:SF18">
    <property type="entry name" value="INNER MEMBRANE ABC TRANSPORTER PERMEASE PROTEIN YCJP"/>
    <property type="match status" value="1"/>
</dbReference>
<keyword evidence="4 7" id="KW-0812">Transmembrane</keyword>
<dbReference type="InterPro" id="IPR000515">
    <property type="entry name" value="MetI-like"/>
</dbReference>
<evidence type="ECO:0000313" key="10">
    <source>
        <dbReference type="Proteomes" id="UP000290759"/>
    </source>
</evidence>
<keyword evidence="5 7" id="KW-1133">Transmembrane helix</keyword>
<feature type="transmembrane region" description="Helical" evidence="7">
    <location>
        <begin position="110"/>
        <end position="132"/>
    </location>
</feature>
<dbReference type="GO" id="GO:0055085">
    <property type="term" value="P:transmembrane transport"/>
    <property type="evidence" value="ECO:0007669"/>
    <property type="project" value="InterPro"/>
</dbReference>
<comment type="subcellular location">
    <subcellularLocation>
        <location evidence="1 7">Cell membrane</location>
        <topology evidence="1 7">Multi-pass membrane protein</topology>
    </subcellularLocation>
</comment>
<dbReference type="EMBL" id="QYBB01000062">
    <property type="protein sequence ID" value="RYC29235.1"/>
    <property type="molecule type" value="Genomic_DNA"/>
</dbReference>
<feature type="transmembrane region" description="Helical" evidence="7">
    <location>
        <begin position="72"/>
        <end position="98"/>
    </location>
</feature>
<comment type="caution">
    <text evidence="9">The sequence shown here is derived from an EMBL/GenBank/DDBJ whole genome shotgun (WGS) entry which is preliminary data.</text>
</comment>
<dbReference type="PANTHER" id="PTHR32243">
    <property type="entry name" value="MALTOSE TRANSPORT SYSTEM PERMEASE-RELATED"/>
    <property type="match status" value="1"/>
</dbReference>
<dbReference type="CDD" id="cd06261">
    <property type="entry name" value="TM_PBP2"/>
    <property type="match status" value="1"/>
</dbReference>
<evidence type="ECO:0000256" key="2">
    <source>
        <dbReference type="ARBA" id="ARBA00022448"/>
    </source>
</evidence>
<keyword evidence="10" id="KW-1185">Reference proteome</keyword>
<dbReference type="AlphaFoldDB" id="A0A4Q2U3D3"/>
<proteinExistence type="inferred from homology"/>
<evidence type="ECO:0000256" key="4">
    <source>
        <dbReference type="ARBA" id="ARBA00022692"/>
    </source>
</evidence>
<dbReference type="RefSeq" id="WP_129229692.1">
    <property type="nucleotide sequence ID" value="NZ_QYBB01000062.1"/>
</dbReference>
<organism evidence="9 10">
    <name type="scientific">Lichenibacterium minor</name>
    <dbReference type="NCBI Taxonomy" id="2316528"/>
    <lineage>
        <taxon>Bacteria</taxon>
        <taxon>Pseudomonadati</taxon>
        <taxon>Pseudomonadota</taxon>
        <taxon>Alphaproteobacteria</taxon>
        <taxon>Hyphomicrobiales</taxon>
        <taxon>Lichenihabitantaceae</taxon>
        <taxon>Lichenibacterium</taxon>
    </lineage>
</organism>
<dbReference type="SUPFAM" id="SSF161098">
    <property type="entry name" value="MetI-like"/>
    <property type="match status" value="1"/>
</dbReference>
<keyword evidence="2 7" id="KW-0813">Transport</keyword>
<dbReference type="GO" id="GO:0005886">
    <property type="term" value="C:plasma membrane"/>
    <property type="evidence" value="ECO:0007669"/>
    <property type="project" value="UniProtKB-SubCell"/>
</dbReference>
<feature type="transmembrane region" description="Helical" evidence="7">
    <location>
        <begin position="12"/>
        <end position="33"/>
    </location>
</feature>
<evidence type="ECO:0000256" key="6">
    <source>
        <dbReference type="ARBA" id="ARBA00023136"/>
    </source>
</evidence>
<evidence type="ECO:0000256" key="1">
    <source>
        <dbReference type="ARBA" id="ARBA00004651"/>
    </source>
</evidence>
<keyword evidence="3" id="KW-1003">Cell membrane</keyword>
<feature type="transmembrane region" description="Helical" evidence="7">
    <location>
        <begin position="144"/>
        <end position="164"/>
    </location>
</feature>
<evidence type="ECO:0000259" key="8">
    <source>
        <dbReference type="PROSITE" id="PS50928"/>
    </source>
</evidence>
<dbReference type="PROSITE" id="PS50928">
    <property type="entry name" value="ABC_TM1"/>
    <property type="match status" value="1"/>
</dbReference>
<feature type="transmembrane region" description="Helical" evidence="7">
    <location>
        <begin position="242"/>
        <end position="263"/>
    </location>
</feature>
<protein>
    <submittedName>
        <fullName evidence="9">Carbohydrate ABC transporter permease</fullName>
    </submittedName>
</protein>
<dbReference type="InterPro" id="IPR035906">
    <property type="entry name" value="MetI-like_sf"/>
</dbReference>
<sequence length="277" mass="30067">MRRFLADTLFRLLLWGAAIIALFPVIWVVLTSIKPPELSQALPPVWDFAPTLQSYRDVLGGNTYTSQAFGTLLMHSLIVTVASTLLGLALGVPAAYALARFRFRGKRGTANWILSTIMFPPAVSVVPVFIFASKLGLTDTFPVLVVPYAAFNLPMVIWMLRSFIKQIPHEIEEAAMVDGASQGAVLRYIVLPLLMPGIVAASLLSAMLAWNEFLFALTLTRSAAKTAPVGISEFTNMYGTQWGSLTAAATVTVAPILLATLVLRRRLVEGLTFGAVK</sequence>
<dbReference type="Pfam" id="PF00528">
    <property type="entry name" value="BPD_transp_1"/>
    <property type="match status" value="1"/>
</dbReference>
<gene>
    <name evidence="9" type="ORF">D3273_25060</name>
</gene>